<dbReference type="Proteomes" id="UP000271098">
    <property type="component" value="Unassembled WGS sequence"/>
</dbReference>
<proteinExistence type="predicted"/>
<dbReference type="EMBL" id="UYRT01091927">
    <property type="protein sequence ID" value="VDN37593.1"/>
    <property type="molecule type" value="Genomic_DNA"/>
</dbReference>
<reference evidence="1 2" key="2">
    <citation type="submission" date="2018-11" db="EMBL/GenBank/DDBJ databases">
        <authorList>
            <consortium name="Pathogen Informatics"/>
        </authorList>
    </citation>
    <scope>NUCLEOTIDE SEQUENCE [LARGE SCALE GENOMIC DNA]</scope>
</reference>
<evidence type="ECO:0000313" key="2">
    <source>
        <dbReference type="Proteomes" id="UP000271098"/>
    </source>
</evidence>
<evidence type="ECO:0000313" key="3">
    <source>
        <dbReference type="WBParaSite" id="GPUH_0002116901-mRNA-1"/>
    </source>
</evidence>
<protein>
    <submittedName>
        <fullName evidence="3">Recep_L_domain domain-containing protein</fullName>
    </submittedName>
</protein>
<accession>A0A183EJK3</accession>
<evidence type="ECO:0000313" key="1">
    <source>
        <dbReference type="EMBL" id="VDN37593.1"/>
    </source>
</evidence>
<reference evidence="3" key="1">
    <citation type="submission" date="2016-06" db="UniProtKB">
        <authorList>
            <consortium name="WormBaseParasite"/>
        </authorList>
    </citation>
    <scope>IDENTIFICATION</scope>
</reference>
<keyword evidence="2" id="KW-1185">Reference proteome</keyword>
<sequence length="243" mass="27395">MSSFTSVIRMVCGEAVAVRLMPLSGFENSSLPMIDSDNVLEEYERTVESLYILDGLESDLTLLNPDDLMTQQILQNIQITSSCSVEAIYAVRSREPARAFNSNALEVALGEIYYGVNSSVVRADAQNKLTRYDTLKCHDGFFDIFAPEIHFLIIADCSLALEISVRGELTDIPFSSDFAALACSRRALVLVSFERCVLALGNLIETDCDEVQKRYNFFPYLDYNEYIVRDKTLTLVRFVVVFR</sequence>
<name>A0A183EJK3_9BILA</name>
<gene>
    <name evidence="1" type="ORF">GPUH_LOCUS21145</name>
</gene>
<organism evidence="3">
    <name type="scientific">Gongylonema pulchrum</name>
    <dbReference type="NCBI Taxonomy" id="637853"/>
    <lineage>
        <taxon>Eukaryota</taxon>
        <taxon>Metazoa</taxon>
        <taxon>Ecdysozoa</taxon>
        <taxon>Nematoda</taxon>
        <taxon>Chromadorea</taxon>
        <taxon>Rhabditida</taxon>
        <taxon>Spirurina</taxon>
        <taxon>Spiruromorpha</taxon>
        <taxon>Spiruroidea</taxon>
        <taxon>Gongylonematidae</taxon>
        <taxon>Gongylonema</taxon>
    </lineage>
</organism>
<dbReference type="AlphaFoldDB" id="A0A183EJK3"/>
<dbReference type="OrthoDB" id="429950at2759"/>
<dbReference type="WBParaSite" id="GPUH_0002116901-mRNA-1">
    <property type="protein sequence ID" value="GPUH_0002116901-mRNA-1"/>
    <property type="gene ID" value="GPUH_0002116901"/>
</dbReference>